<comment type="subcellular location">
    <subcellularLocation>
        <location evidence="1">Nucleus</location>
    </subcellularLocation>
</comment>
<comment type="similarity">
    <text evidence="2">Belongs to the eukaryotic/archaeal RNase P protein component 3 family.</text>
</comment>
<name>M1JI93_ENCCN</name>
<dbReference type="GO" id="GO:0008033">
    <property type="term" value="P:tRNA processing"/>
    <property type="evidence" value="ECO:0007669"/>
    <property type="project" value="UniProtKB-KW"/>
</dbReference>
<dbReference type="GO" id="GO:0005634">
    <property type="term" value="C:nucleus"/>
    <property type="evidence" value="ECO:0007669"/>
    <property type="project" value="UniProtKB-SubCell"/>
</dbReference>
<dbReference type="VEuPathDB" id="MicrosporidiaDB:AEWD_081180"/>
<dbReference type="VEuPathDB" id="MicrosporidiaDB:AEWQ_081220"/>
<dbReference type="AlphaFoldDB" id="M1JI93"/>
<keyword evidence="3" id="KW-0819">tRNA processing</keyword>
<dbReference type="VEuPathDB" id="MicrosporidiaDB:M970_081230"/>
<reference evidence="4" key="1">
    <citation type="journal article" date="2013" name="Eukaryot. Cell">
        <title>Extremely Reduced Levels of Heterozygosity in the Vertebrate Pathogen Encephalitozoon cuniculi.</title>
        <authorList>
            <person name="Selman M."/>
            <person name="Sak B."/>
            <person name="Kvac M."/>
            <person name="Farinelli L."/>
            <person name="Weiss L.M."/>
            <person name="Corradi N."/>
        </authorList>
    </citation>
    <scope>NUCLEOTIDE SEQUENCE</scope>
</reference>
<evidence type="ECO:0000256" key="1">
    <source>
        <dbReference type="ARBA" id="ARBA00004123"/>
    </source>
</evidence>
<evidence type="ECO:0000313" key="4">
    <source>
        <dbReference type="EMBL" id="AGE95119.1"/>
    </source>
</evidence>
<dbReference type="Gene3D" id="3.20.20.140">
    <property type="entry name" value="Metal-dependent hydrolases"/>
    <property type="match status" value="1"/>
</dbReference>
<dbReference type="OMA" id="MQTHENL"/>
<proteinExistence type="inferred from homology"/>
<protein>
    <submittedName>
        <fullName evidence="4">Uncharacterized protein</fullName>
    </submittedName>
</protein>
<evidence type="ECO:0000256" key="2">
    <source>
        <dbReference type="ARBA" id="ARBA00007331"/>
    </source>
</evidence>
<dbReference type="SUPFAM" id="SSF89550">
    <property type="entry name" value="PHP domain-like"/>
    <property type="match status" value="1"/>
</dbReference>
<dbReference type="PANTHER" id="PTHR13031">
    <property type="entry name" value="RIBONUCLEASE P SUBUNIT P30"/>
    <property type="match status" value="1"/>
</dbReference>
<dbReference type="PANTHER" id="PTHR13031:SF0">
    <property type="entry name" value="RIBONUCLEASE P PROTEIN SUBUNIT P30"/>
    <property type="match status" value="1"/>
</dbReference>
<sequence length="238" mass="27644">MYYDVNISPDYLKQDIWRLEESEYQGFCMNRVVRPGDLERLGCRSPELLGTKRWYNRVEVVFEEGEQVGYDPKKATKWDLFVVRMNGTAGMDRLIKLQPDMITFNYASQGLPFKAGLIKTAIKENIFLEVPLRESLYGGPSGVMWMRNVRRLLFITNGKNVVFSSGARRFTEIKKPGDIAKMLEMLGVTKRRAEEMMLNPERLLRSCAAKRYCYRDSIVHSVDEGLLKRDFILSLYRG</sequence>
<accession>M1JI93</accession>
<dbReference type="GO" id="GO:0003723">
    <property type="term" value="F:RNA binding"/>
    <property type="evidence" value="ECO:0007669"/>
    <property type="project" value="TreeGrafter"/>
</dbReference>
<dbReference type="EMBL" id="KC513605">
    <property type="protein sequence ID" value="AGE95119.1"/>
    <property type="molecule type" value="Genomic_DNA"/>
</dbReference>
<evidence type="ECO:0000256" key="3">
    <source>
        <dbReference type="ARBA" id="ARBA00022694"/>
    </source>
</evidence>
<gene>
    <name evidence="4" type="ORF">ECU08_1190</name>
</gene>
<dbReference type="InterPro" id="IPR002738">
    <property type="entry name" value="RNase_P_p30"/>
</dbReference>
<organism evidence="4">
    <name type="scientific">Encephalitozoon cuniculi</name>
    <name type="common">Microsporidian parasite</name>
    <dbReference type="NCBI Taxonomy" id="6035"/>
    <lineage>
        <taxon>Eukaryota</taxon>
        <taxon>Fungi</taxon>
        <taxon>Fungi incertae sedis</taxon>
        <taxon>Microsporidia</taxon>
        <taxon>Unikaryonidae</taxon>
        <taxon>Encephalitozoon</taxon>
    </lineage>
</organism>
<dbReference type="Pfam" id="PF01876">
    <property type="entry name" value="RNase_P_p30"/>
    <property type="match status" value="1"/>
</dbReference>
<dbReference type="VEuPathDB" id="MicrosporidiaDB:ECU08_1190"/>
<dbReference type="InterPro" id="IPR016195">
    <property type="entry name" value="Pol/histidinol_Pase-like"/>
</dbReference>
<dbReference type="VEuPathDB" id="MicrosporidiaDB:AEWR_081230"/>